<dbReference type="Pfam" id="PF20441">
    <property type="entry name" value="TerL_nuclease"/>
    <property type="match status" value="1"/>
</dbReference>
<organism evidence="3">
    <name type="scientific">Staphylococcus aureus</name>
    <dbReference type="NCBI Taxonomy" id="1280"/>
    <lineage>
        <taxon>Bacteria</taxon>
        <taxon>Bacillati</taxon>
        <taxon>Bacillota</taxon>
        <taxon>Bacilli</taxon>
        <taxon>Bacillales</taxon>
        <taxon>Staphylococcaceae</taxon>
        <taxon>Staphylococcus</taxon>
    </lineage>
</organism>
<protein>
    <submittedName>
        <fullName evidence="3">Phage terminase, large subunit, putative</fullName>
    </submittedName>
</protein>
<feature type="domain" description="Terminase large subunit-like endonuclease" evidence="2">
    <location>
        <begin position="268"/>
        <end position="559"/>
    </location>
</feature>
<dbReference type="InterPro" id="IPR027417">
    <property type="entry name" value="P-loop_NTPase"/>
</dbReference>
<dbReference type="EMBL" id="GQ900400">
    <property type="protein sequence ID" value="ACZ58994.1"/>
    <property type="molecule type" value="Genomic_DNA"/>
</dbReference>
<reference evidence="3" key="1">
    <citation type="submission" date="2009-08" db="EMBL/GenBank/DDBJ databases">
        <authorList>
            <person name="Gill J."/>
            <person name="Borman J."/>
            <person name="Shetty J."/>
            <person name="Hostetler J."/>
            <person name="Durkin S."/>
            <person name="Montgomery B."/>
        </authorList>
    </citation>
    <scope>NUCLEOTIDE SEQUENCE</scope>
    <source>
        <strain evidence="3">Y74T</strain>
        <plasmid evidence="3">pWBG758</plasmid>
    </source>
</reference>
<dbReference type="InterPro" id="IPR046462">
    <property type="entry name" value="TerL_nuclease"/>
</dbReference>
<evidence type="ECO:0000259" key="1">
    <source>
        <dbReference type="Pfam" id="PF03354"/>
    </source>
</evidence>
<dbReference type="Pfam" id="PF03354">
    <property type="entry name" value="TerL_ATPase"/>
    <property type="match status" value="1"/>
</dbReference>
<dbReference type="PANTHER" id="PTHR41287:SF1">
    <property type="entry name" value="PROTEIN YMFN"/>
    <property type="match status" value="1"/>
</dbReference>
<evidence type="ECO:0000259" key="2">
    <source>
        <dbReference type="Pfam" id="PF20441"/>
    </source>
</evidence>
<geneLocation type="plasmid" evidence="3">
    <name>pWBG758</name>
</geneLocation>
<feature type="domain" description="Terminase large subunit-like ATPase" evidence="1">
    <location>
        <begin position="80"/>
        <end position="259"/>
    </location>
</feature>
<name>D2J894_STAAU</name>
<gene>
    <name evidence="3" type="ORF">SAP040A_012</name>
</gene>
<sequence>MINIKNEHEIDYVSDYARAVYKGDIITSKKVRKQCEKHLKDLKRENFKFHYDVKKANRVIHFMEMLPNPKDGKPMKLARWQKFVVGSLFGWTDELNNRRYKRAYISVARKNSKSILTAGITLYEFLYGKNPKLGRQLYTTANSKDQARIVFNMVKKQLETIREQSPAIKNITKITPSRNEILNLKDDSIIRPLSKDTSSLDGFEPLVGVLDEYHESKDNKMIDVLRSGQILLNNPLTIIISTAGFNMGQAPMYEQYLYLSKVLNGEEENDTYFTFIAEQDDDKEIYDENMWVKSNPLLEVDELRPIMLQNLRDELQEGIQKQDLNAIKVKNFNMWQQASRDTYIAMADWEECYTDSKLNITGRDVYIGVDLSRSDDLTAIGIIFPTDDKQYYVDSHVFVGTKKSIEEKSKTDKIDYMRLVETNMATLTNTQSGIINYEQVCDWLIDYIEDNQLNVKGIMYDPWNAQALVSKLEADTDYPLIEVGQNYRNLSPALKQFKLDVFEKKILHNGNPNLNLAISNAIVKTDNNGNIILNKMLNRSKIDSIVALTTAYTIAMNHEFNNDYIDYVMSDDFGF</sequence>
<accession>D2J894</accession>
<keyword evidence="3" id="KW-0614">Plasmid</keyword>
<dbReference type="RefSeq" id="WP_012816575.1">
    <property type="nucleotide sequence ID" value="NC_013329.1"/>
</dbReference>
<proteinExistence type="predicted"/>
<dbReference type="Gene3D" id="3.30.420.240">
    <property type="match status" value="1"/>
</dbReference>
<dbReference type="InterPro" id="IPR005021">
    <property type="entry name" value="Terminase_largesu-like"/>
</dbReference>
<dbReference type="AlphaFoldDB" id="D2J894"/>
<dbReference type="InterPro" id="IPR046461">
    <property type="entry name" value="TerL_ATPase"/>
</dbReference>
<dbReference type="PANTHER" id="PTHR41287">
    <property type="match status" value="1"/>
</dbReference>
<dbReference type="Gene3D" id="3.40.50.300">
    <property type="entry name" value="P-loop containing nucleotide triphosphate hydrolases"/>
    <property type="match status" value="1"/>
</dbReference>
<reference evidence="3" key="2">
    <citation type="submission" date="2009-12" db="EMBL/GenBank/DDBJ databases">
        <authorList>
            <person name="Summers A.O."/>
            <person name="Shearer J."/>
            <person name="Wireman J."/>
        </authorList>
    </citation>
    <scope>NUCLEOTIDE SEQUENCE</scope>
    <source>
        <strain evidence="3">Y74T</strain>
        <plasmid evidence="3">pWBG758</plasmid>
    </source>
</reference>
<evidence type="ECO:0000313" key="3">
    <source>
        <dbReference type="EMBL" id="ACZ58994.1"/>
    </source>
</evidence>
<dbReference type="GO" id="GO:0004519">
    <property type="term" value="F:endonuclease activity"/>
    <property type="evidence" value="ECO:0007669"/>
    <property type="project" value="InterPro"/>
</dbReference>